<gene>
    <name evidence="5" type="ORF">RHIMIDRAFT_269552</name>
</gene>
<dbReference type="InterPro" id="IPR020846">
    <property type="entry name" value="MFS_dom"/>
</dbReference>
<feature type="transmembrane region" description="Helical" evidence="3">
    <location>
        <begin position="243"/>
        <end position="264"/>
    </location>
</feature>
<dbReference type="InterPro" id="IPR036259">
    <property type="entry name" value="MFS_trans_sf"/>
</dbReference>
<evidence type="ECO:0000256" key="1">
    <source>
        <dbReference type="ARBA" id="ARBA00004141"/>
    </source>
</evidence>
<feature type="transmembrane region" description="Helical" evidence="3">
    <location>
        <begin position="306"/>
        <end position="327"/>
    </location>
</feature>
<dbReference type="PROSITE" id="PS50850">
    <property type="entry name" value="MFS"/>
    <property type="match status" value="1"/>
</dbReference>
<dbReference type="Proteomes" id="UP000242254">
    <property type="component" value="Unassembled WGS sequence"/>
</dbReference>
<evidence type="ECO:0000259" key="4">
    <source>
        <dbReference type="PROSITE" id="PS50850"/>
    </source>
</evidence>
<evidence type="ECO:0000256" key="2">
    <source>
        <dbReference type="ARBA" id="ARBA00006727"/>
    </source>
</evidence>
<dbReference type="InterPro" id="IPR050327">
    <property type="entry name" value="Proton-linked_MCT"/>
</dbReference>
<dbReference type="EMBL" id="KZ303866">
    <property type="protein sequence ID" value="PHZ08278.1"/>
    <property type="molecule type" value="Genomic_DNA"/>
</dbReference>
<evidence type="ECO:0000313" key="5">
    <source>
        <dbReference type="EMBL" id="PHZ08278.1"/>
    </source>
</evidence>
<dbReference type="GO" id="GO:0016020">
    <property type="term" value="C:membrane"/>
    <property type="evidence" value="ECO:0007669"/>
    <property type="project" value="UniProtKB-SubCell"/>
</dbReference>
<feature type="transmembrane region" description="Helical" evidence="3">
    <location>
        <begin position="367"/>
        <end position="390"/>
    </location>
</feature>
<name>A0A2G4SHM9_RHIZD</name>
<dbReference type="SUPFAM" id="SSF103473">
    <property type="entry name" value="MFS general substrate transporter"/>
    <property type="match status" value="1"/>
</dbReference>
<reference evidence="5 6" key="1">
    <citation type="journal article" date="2016" name="Proc. Natl. Acad. Sci. U.S.A.">
        <title>Lipid metabolic changes in an early divergent fungus govern the establishment of a mutualistic symbiosis with endobacteria.</title>
        <authorList>
            <person name="Lastovetsky O.A."/>
            <person name="Gaspar M.L."/>
            <person name="Mondo S.J."/>
            <person name="LaButti K.M."/>
            <person name="Sandor L."/>
            <person name="Grigoriev I.V."/>
            <person name="Henry S.A."/>
            <person name="Pawlowska T.E."/>
        </authorList>
    </citation>
    <scope>NUCLEOTIDE SEQUENCE [LARGE SCALE GENOMIC DNA]</scope>
    <source>
        <strain evidence="5 6">ATCC 52813</strain>
    </source>
</reference>
<dbReference type="AlphaFoldDB" id="A0A2G4SHM9"/>
<protein>
    <submittedName>
        <fullName evidence="5">MFS general substrate transporter</fullName>
    </submittedName>
</protein>
<dbReference type="CDD" id="cd17352">
    <property type="entry name" value="MFS_MCT_SLC16"/>
    <property type="match status" value="1"/>
</dbReference>
<proteinExistence type="inferred from homology"/>
<comment type="similarity">
    <text evidence="2">Belongs to the major facilitator superfamily. Monocarboxylate porter (TC 2.A.1.13) family.</text>
</comment>
<keyword evidence="3" id="KW-1133">Transmembrane helix</keyword>
<feature type="transmembrane region" description="Helical" evidence="3">
    <location>
        <begin position="164"/>
        <end position="184"/>
    </location>
</feature>
<dbReference type="Pfam" id="PF07690">
    <property type="entry name" value="MFS_1"/>
    <property type="match status" value="1"/>
</dbReference>
<dbReference type="InterPro" id="IPR011701">
    <property type="entry name" value="MFS"/>
</dbReference>
<accession>A0A2G4SHM9</accession>
<feature type="transmembrane region" description="Helical" evidence="3">
    <location>
        <begin position="196"/>
        <end position="216"/>
    </location>
</feature>
<feature type="transmembrane region" description="Helical" evidence="3">
    <location>
        <begin position="402"/>
        <end position="420"/>
    </location>
</feature>
<organism evidence="5 6">
    <name type="scientific">Rhizopus microsporus ATCC 52813</name>
    <dbReference type="NCBI Taxonomy" id="1340429"/>
    <lineage>
        <taxon>Eukaryota</taxon>
        <taxon>Fungi</taxon>
        <taxon>Fungi incertae sedis</taxon>
        <taxon>Mucoromycota</taxon>
        <taxon>Mucoromycotina</taxon>
        <taxon>Mucoromycetes</taxon>
        <taxon>Mucorales</taxon>
        <taxon>Mucorineae</taxon>
        <taxon>Rhizopodaceae</taxon>
        <taxon>Rhizopus</taxon>
    </lineage>
</organism>
<feature type="transmembrane region" description="Helical" evidence="3">
    <location>
        <begin position="106"/>
        <end position="126"/>
    </location>
</feature>
<evidence type="ECO:0000256" key="3">
    <source>
        <dbReference type="SAM" id="Phobius"/>
    </source>
</evidence>
<dbReference type="STRING" id="1340429.A0A2G4SHM9"/>
<evidence type="ECO:0000313" key="6">
    <source>
        <dbReference type="Proteomes" id="UP000242254"/>
    </source>
</evidence>
<comment type="subcellular location">
    <subcellularLocation>
        <location evidence="1">Membrane</location>
        <topology evidence="1">Multi-pass membrane protein</topology>
    </subcellularLocation>
</comment>
<dbReference type="PANTHER" id="PTHR11360">
    <property type="entry name" value="MONOCARBOXYLATE TRANSPORTER"/>
    <property type="match status" value="1"/>
</dbReference>
<feature type="domain" description="Major facilitator superfamily (MFS) profile" evidence="4">
    <location>
        <begin position="40"/>
        <end position="425"/>
    </location>
</feature>
<sequence>MSIIEIEGNVIDEKGPKEDTISITSEKELKEPPDGGRAWLVLVGCFCGLFCTQGYNYVWGIFLNHYNQHVFKDQMTALSWIGSLWLALANIVGPFYGWFSVKVGYKWMLIIALFLCTLSMMLSSIATQIWHLYITQGVLSGIGASLVWFPCISAAQQWFSKRRGFSVGIAISGSGFGGLILSNIVQAAIDHVGYQWALRIIGFISFVCLGIASCTVRPLNEPSKRENAKLTIFDMRPFRNKQFVLLFCIQFVGNFAFNVPSSFLPAYANYLGLDPWIGSNMSAIISGVMIVGKISSGFISDFVGRANMTFFVTTMTGVMCLAVWLPAKNAATIWAFAAMFGYFGGGHLTMVPALLGQIVGMDDIEAANGMLFFAWFFGGLFGSPICSTLINDGSDHPTYSHAIIFSGVLMIFAGLLAWTIRVMRAGWNPVVKV</sequence>
<keyword evidence="6" id="KW-1185">Reference proteome</keyword>
<feature type="transmembrane region" description="Helical" evidence="3">
    <location>
        <begin position="333"/>
        <end position="355"/>
    </location>
</feature>
<dbReference type="Gene3D" id="1.20.1250.20">
    <property type="entry name" value="MFS general substrate transporter like domains"/>
    <property type="match status" value="2"/>
</dbReference>
<dbReference type="GO" id="GO:0022857">
    <property type="term" value="F:transmembrane transporter activity"/>
    <property type="evidence" value="ECO:0007669"/>
    <property type="project" value="InterPro"/>
</dbReference>
<dbReference type="GeneID" id="35443128"/>
<dbReference type="PANTHER" id="PTHR11360:SF284">
    <property type="entry name" value="EG:103B4.3 PROTEIN-RELATED"/>
    <property type="match status" value="1"/>
</dbReference>
<keyword evidence="3" id="KW-0472">Membrane</keyword>
<keyword evidence="3" id="KW-0812">Transmembrane</keyword>
<dbReference type="RefSeq" id="XP_023461986.1">
    <property type="nucleotide sequence ID" value="XM_023612139.1"/>
</dbReference>
<feature type="transmembrane region" description="Helical" evidence="3">
    <location>
        <begin position="132"/>
        <end position="152"/>
    </location>
</feature>
<feature type="transmembrane region" description="Helical" evidence="3">
    <location>
        <begin position="78"/>
        <end position="99"/>
    </location>
</feature>
<feature type="transmembrane region" description="Helical" evidence="3">
    <location>
        <begin position="38"/>
        <end position="58"/>
    </location>
</feature>